<comment type="caution">
    <text evidence="2">The sequence shown here is derived from an EMBL/GenBank/DDBJ whole genome shotgun (WGS) entry which is preliminary data.</text>
</comment>
<dbReference type="PANTHER" id="PTHR32337:SF2">
    <property type="entry name" value="NUCLEOLAR PROTEIN 7"/>
    <property type="match status" value="1"/>
</dbReference>
<reference evidence="2" key="2">
    <citation type="submission" date="2020-11" db="EMBL/GenBank/DDBJ databases">
        <authorList>
            <person name="McCartney M.A."/>
            <person name="Auch B."/>
            <person name="Kono T."/>
            <person name="Mallez S."/>
            <person name="Becker A."/>
            <person name="Gohl D.M."/>
            <person name="Silverstein K.A.T."/>
            <person name="Koren S."/>
            <person name="Bechman K.B."/>
            <person name="Herman A."/>
            <person name="Abrahante J.E."/>
            <person name="Garbe J."/>
        </authorList>
    </citation>
    <scope>NUCLEOTIDE SEQUENCE</scope>
    <source>
        <strain evidence="2">Duluth1</strain>
        <tissue evidence="2">Whole animal</tissue>
    </source>
</reference>
<feature type="compositionally biased region" description="Basic and acidic residues" evidence="1">
    <location>
        <begin position="311"/>
        <end position="323"/>
    </location>
</feature>
<dbReference type="GO" id="GO:0003723">
    <property type="term" value="F:RNA binding"/>
    <property type="evidence" value="ECO:0007669"/>
    <property type="project" value="TreeGrafter"/>
</dbReference>
<evidence type="ECO:0008006" key="4">
    <source>
        <dbReference type="Google" id="ProtNLM"/>
    </source>
</evidence>
<reference evidence="2" key="1">
    <citation type="journal article" date="2019" name="bioRxiv">
        <title>The Genome of the Zebra Mussel, Dreissena polymorpha: A Resource for Invasive Species Research.</title>
        <authorList>
            <person name="McCartney M.A."/>
            <person name="Auch B."/>
            <person name="Kono T."/>
            <person name="Mallez S."/>
            <person name="Zhang Y."/>
            <person name="Obille A."/>
            <person name="Becker A."/>
            <person name="Abrahante J.E."/>
            <person name="Garbe J."/>
            <person name="Badalamenti J.P."/>
            <person name="Herman A."/>
            <person name="Mangelson H."/>
            <person name="Liachko I."/>
            <person name="Sullivan S."/>
            <person name="Sone E.D."/>
            <person name="Koren S."/>
            <person name="Silverstein K.A.T."/>
            <person name="Beckman K.B."/>
            <person name="Gohl D.M."/>
        </authorList>
    </citation>
    <scope>NUCLEOTIDE SEQUENCE</scope>
    <source>
        <strain evidence="2">Duluth1</strain>
        <tissue evidence="2">Whole animal</tissue>
    </source>
</reference>
<feature type="region of interest" description="Disordered" evidence="1">
    <location>
        <begin position="130"/>
        <end position="171"/>
    </location>
</feature>
<accession>A0A9D4EPF4</accession>
<feature type="compositionally biased region" description="Basic and acidic residues" evidence="1">
    <location>
        <begin position="249"/>
        <end position="260"/>
    </location>
</feature>
<feature type="compositionally biased region" description="Basic and acidic residues" evidence="1">
    <location>
        <begin position="27"/>
        <end position="42"/>
    </location>
</feature>
<feature type="compositionally biased region" description="Basic and acidic residues" evidence="1">
    <location>
        <begin position="85"/>
        <end position="99"/>
    </location>
</feature>
<evidence type="ECO:0000313" key="3">
    <source>
        <dbReference type="Proteomes" id="UP000828390"/>
    </source>
</evidence>
<dbReference type="GO" id="GO:0005730">
    <property type="term" value="C:nucleolus"/>
    <property type="evidence" value="ECO:0007669"/>
    <property type="project" value="TreeGrafter"/>
</dbReference>
<feature type="compositionally biased region" description="Basic and acidic residues" evidence="1">
    <location>
        <begin position="218"/>
        <end position="229"/>
    </location>
</feature>
<dbReference type="AlphaFoldDB" id="A0A9D4EPF4"/>
<feature type="region of interest" description="Disordered" evidence="1">
    <location>
        <begin position="212"/>
        <end position="264"/>
    </location>
</feature>
<feature type="compositionally biased region" description="Basic residues" evidence="1">
    <location>
        <begin position="136"/>
        <end position="147"/>
    </location>
</feature>
<name>A0A9D4EPF4_DREPO</name>
<dbReference type="Proteomes" id="UP000828390">
    <property type="component" value="Unassembled WGS sequence"/>
</dbReference>
<protein>
    <recommendedName>
        <fullName evidence="4">Nucleolar protein 7 C-terminal domain-containing protein</fullName>
    </recommendedName>
</protein>
<dbReference type="PANTHER" id="PTHR32337">
    <property type="entry name" value="NUCLEOLAR PROTEIN 7"/>
    <property type="match status" value="1"/>
</dbReference>
<sequence length="331" mass="37316">MKTRRRLGRIRQDEDGEAFETELFSDLNKDENLEKTPKPNHDDDSDEGNDAGQGELNSDDEAPDDVGFHDSKMSVLAELRSAMRQVDKGKSVKKEQRRKLDAQFKAQKAKKLEELSSKKLPDDFLATLDEAVISKPKVKKGEKRKKNKQQEEDSKEPDVAEPSPVKNSRVTFTEDFISLTDRVSGVEVAELKKSETDSRTLSQAAAAFRQSRLYGSHIPRESSKSETDSRTLSQAAAAFRQSRLYGSHIPRESSKSDTDSRTFSQAAAAFRQSRLYGSYIPRESSKSDTGSRTFSQAAAAFRQSRLYGSHIPRESNKDRLGKAEKRKFNRK</sequence>
<feature type="region of interest" description="Disordered" evidence="1">
    <location>
        <begin position="1"/>
        <end position="99"/>
    </location>
</feature>
<evidence type="ECO:0000313" key="2">
    <source>
        <dbReference type="EMBL" id="KAH3783820.1"/>
    </source>
</evidence>
<feature type="region of interest" description="Disordered" evidence="1">
    <location>
        <begin position="305"/>
        <end position="331"/>
    </location>
</feature>
<keyword evidence="3" id="KW-1185">Reference proteome</keyword>
<feature type="compositionally biased region" description="Basic and acidic residues" evidence="1">
    <location>
        <begin position="148"/>
        <end position="158"/>
    </location>
</feature>
<evidence type="ECO:0000256" key="1">
    <source>
        <dbReference type="SAM" id="MobiDB-lite"/>
    </source>
</evidence>
<gene>
    <name evidence="2" type="ORF">DPMN_161770</name>
</gene>
<dbReference type="EMBL" id="JAIWYP010000008">
    <property type="protein sequence ID" value="KAH3783820.1"/>
    <property type="molecule type" value="Genomic_DNA"/>
</dbReference>
<organism evidence="2 3">
    <name type="scientific">Dreissena polymorpha</name>
    <name type="common">Zebra mussel</name>
    <name type="synonym">Mytilus polymorpha</name>
    <dbReference type="NCBI Taxonomy" id="45954"/>
    <lineage>
        <taxon>Eukaryota</taxon>
        <taxon>Metazoa</taxon>
        <taxon>Spiralia</taxon>
        <taxon>Lophotrochozoa</taxon>
        <taxon>Mollusca</taxon>
        <taxon>Bivalvia</taxon>
        <taxon>Autobranchia</taxon>
        <taxon>Heteroconchia</taxon>
        <taxon>Euheterodonta</taxon>
        <taxon>Imparidentia</taxon>
        <taxon>Neoheterodontei</taxon>
        <taxon>Myida</taxon>
        <taxon>Dreissenoidea</taxon>
        <taxon>Dreissenidae</taxon>
        <taxon>Dreissena</taxon>
    </lineage>
</organism>
<proteinExistence type="predicted"/>